<proteinExistence type="predicted"/>
<evidence type="ECO:0000313" key="2">
    <source>
        <dbReference type="Proteomes" id="UP001056766"/>
    </source>
</evidence>
<dbReference type="InterPro" id="IPR029063">
    <property type="entry name" value="SAM-dependent_MTases_sf"/>
</dbReference>
<dbReference type="AlphaFoldDB" id="A0A9E4ZES3"/>
<sequence>MIELFSRLIIVSRKKIFDKRMKADNDGIRFATPEVVAKYRAKRLKCKTIADISCGIGGQTIFFAKECEKVYAIEIDPKKIEYAERNCERYGLDNVEFICGDALSEDVIDQIPKLDVLFSDPARPPSEDERRLSSLQPGIPKVLEAYSKITNNFAFEAPPQLTPERIQFDCEKEYLSLDGQLNRLNLYFGDIKTCDRSAVALPAEARIDSEHKRSELSITNKIQAYACEPEPSVIKAELLPELANALIENNTTDVQLFEIDQKRSLFTSEEPLDHPLAKNSYEIKYVTEMDAKIINSLLKKDSVGTVILRAGIKPEKYWDIRKEVENGLTGNRTVHLFAKGGKAIICKPRISSNDRSQ</sequence>
<keyword evidence="1" id="KW-0808">Transferase</keyword>
<name>A0A9E4ZES3_9EURY</name>
<dbReference type="Gene3D" id="3.40.50.150">
    <property type="entry name" value="Vaccinia Virus protein VP39"/>
    <property type="match status" value="1"/>
</dbReference>
<keyword evidence="1" id="KW-0489">Methyltransferase</keyword>
<accession>A0A9E4ZES3</accession>
<gene>
    <name evidence="1" type="ORF">KDK67_02255</name>
</gene>
<dbReference type="EMBL" id="JAGSOI010000005">
    <property type="protein sequence ID" value="MCM1985844.1"/>
    <property type="molecule type" value="Genomic_DNA"/>
</dbReference>
<dbReference type="InterPro" id="IPR019012">
    <property type="entry name" value="RNA_cap_Gua-N2-MeTrfase"/>
</dbReference>
<dbReference type="Proteomes" id="UP001056766">
    <property type="component" value="Unassembled WGS sequence"/>
</dbReference>
<dbReference type="CDD" id="cd02440">
    <property type="entry name" value="AdoMet_MTases"/>
    <property type="match status" value="1"/>
</dbReference>
<reference evidence="1" key="2">
    <citation type="submission" date="2021-04" db="EMBL/GenBank/DDBJ databases">
        <authorList>
            <person name="Dong X."/>
        </authorList>
    </citation>
    <scope>NUCLEOTIDE SEQUENCE</scope>
    <source>
        <strain evidence="1">LLY</strain>
    </source>
</reference>
<evidence type="ECO:0000313" key="1">
    <source>
        <dbReference type="EMBL" id="MCM1985844.1"/>
    </source>
</evidence>
<dbReference type="SUPFAM" id="SSF53335">
    <property type="entry name" value="S-adenosyl-L-methionine-dependent methyltransferases"/>
    <property type="match status" value="1"/>
</dbReference>
<comment type="caution">
    <text evidence="1">The sequence shown here is derived from an EMBL/GenBank/DDBJ whole genome shotgun (WGS) entry which is preliminary data.</text>
</comment>
<keyword evidence="2" id="KW-1185">Reference proteome</keyword>
<dbReference type="GO" id="GO:0071164">
    <property type="term" value="F:RNA cap trimethylguanosine synthase activity"/>
    <property type="evidence" value="ECO:0007669"/>
    <property type="project" value="TreeGrafter"/>
</dbReference>
<reference evidence="1" key="1">
    <citation type="journal article" date="2021" name="mSystems">
        <title>Bacteria and Archaea Synergistically Convert Glycine Betaine to Biogenic Methane in the Formosa Cold Seep of the South China Sea.</title>
        <authorList>
            <person name="Li L."/>
            <person name="Zhang W."/>
            <person name="Zhang S."/>
            <person name="Song L."/>
            <person name="Sun Q."/>
            <person name="Zhang H."/>
            <person name="Xiang H."/>
            <person name="Dong X."/>
        </authorList>
    </citation>
    <scope>NUCLEOTIDE SEQUENCE</scope>
    <source>
        <strain evidence="1">LLY</strain>
    </source>
</reference>
<organism evidence="1 2">
    <name type="scientific">Methanococcoides seepicolus</name>
    <dbReference type="NCBI Taxonomy" id="2828780"/>
    <lineage>
        <taxon>Archaea</taxon>
        <taxon>Methanobacteriati</taxon>
        <taxon>Methanobacteriota</taxon>
        <taxon>Stenosarchaea group</taxon>
        <taxon>Methanomicrobia</taxon>
        <taxon>Methanosarcinales</taxon>
        <taxon>Methanosarcinaceae</taxon>
        <taxon>Methanococcoides</taxon>
    </lineage>
</organism>
<dbReference type="Pfam" id="PF09445">
    <property type="entry name" value="Methyltransf_15"/>
    <property type="match status" value="1"/>
</dbReference>
<dbReference type="PANTHER" id="PTHR14741:SF32">
    <property type="entry name" value="TRIMETHYLGUANOSINE SYNTHASE"/>
    <property type="match status" value="1"/>
</dbReference>
<dbReference type="PANTHER" id="PTHR14741">
    <property type="entry name" value="S-ADENOSYLMETHIONINE-DEPENDENT METHYLTRANSFERASE RELATED"/>
    <property type="match status" value="1"/>
</dbReference>
<protein>
    <submittedName>
        <fullName evidence="1">Methyltransferase domain-containing protein</fullName>
    </submittedName>
</protein>